<reference evidence="2 3" key="1">
    <citation type="submission" date="2023-07" db="EMBL/GenBank/DDBJ databases">
        <title>Sorghum-associated microbial communities from plants grown in Nebraska, USA.</title>
        <authorList>
            <person name="Schachtman D."/>
        </authorList>
    </citation>
    <scope>NUCLEOTIDE SEQUENCE [LARGE SCALE GENOMIC DNA]</scope>
    <source>
        <strain evidence="2 3">4249</strain>
    </source>
</reference>
<dbReference type="EMBL" id="JAVDWU010000003">
    <property type="protein sequence ID" value="MDR7149903.1"/>
    <property type="molecule type" value="Genomic_DNA"/>
</dbReference>
<feature type="chain" id="PRO_5047100725" description="Lipoprotein" evidence="1">
    <location>
        <begin position="31"/>
        <end position="225"/>
    </location>
</feature>
<name>A0ABU1WKY9_9BURK</name>
<evidence type="ECO:0000313" key="2">
    <source>
        <dbReference type="EMBL" id="MDR7149903.1"/>
    </source>
</evidence>
<proteinExistence type="predicted"/>
<dbReference type="RefSeq" id="WP_310314716.1">
    <property type="nucleotide sequence ID" value="NZ_JAVDWU010000003.1"/>
</dbReference>
<gene>
    <name evidence="2" type="ORF">J2W49_001858</name>
</gene>
<dbReference type="Proteomes" id="UP001265700">
    <property type="component" value="Unassembled WGS sequence"/>
</dbReference>
<accession>A0ABU1WKY9</accession>
<evidence type="ECO:0008006" key="4">
    <source>
        <dbReference type="Google" id="ProtNLM"/>
    </source>
</evidence>
<feature type="signal peptide" evidence="1">
    <location>
        <begin position="1"/>
        <end position="30"/>
    </location>
</feature>
<sequence length="225" mass="25511">MTTTRTGLARPTRMCAALLVAALGTGCMTAAHVAMEVEKSSNTRQLNKSIAVLRQHIQTLQAQGDPLGDYFYALANSDGWIKDVTEPKAITELFERAAAKGSMDAKILLALQEAMDEPVPGKLDYGQGSGEDLAQWERGLARLLPLVRQQCYARRLVVTDGRPRVRYYTIAYKVWPHFRNGYYRLNADGTRTLLKDAERQKLWEGIDDHCYRPHNEWLDVHYTQR</sequence>
<dbReference type="PROSITE" id="PS51257">
    <property type="entry name" value="PROKAR_LIPOPROTEIN"/>
    <property type="match status" value="1"/>
</dbReference>
<evidence type="ECO:0000313" key="3">
    <source>
        <dbReference type="Proteomes" id="UP001265700"/>
    </source>
</evidence>
<keyword evidence="1" id="KW-0732">Signal</keyword>
<evidence type="ECO:0000256" key="1">
    <source>
        <dbReference type="SAM" id="SignalP"/>
    </source>
</evidence>
<protein>
    <recommendedName>
        <fullName evidence="4">Lipoprotein</fullName>
    </recommendedName>
</protein>
<organism evidence="2 3">
    <name type="scientific">Hydrogenophaga palleronii</name>
    <dbReference type="NCBI Taxonomy" id="65655"/>
    <lineage>
        <taxon>Bacteria</taxon>
        <taxon>Pseudomonadati</taxon>
        <taxon>Pseudomonadota</taxon>
        <taxon>Betaproteobacteria</taxon>
        <taxon>Burkholderiales</taxon>
        <taxon>Comamonadaceae</taxon>
        <taxon>Hydrogenophaga</taxon>
    </lineage>
</organism>
<keyword evidence="3" id="KW-1185">Reference proteome</keyword>
<comment type="caution">
    <text evidence="2">The sequence shown here is derived from an EMBL/GenBank/DDBJ whole genome shotgun (WGS) entry which is preliminary data.</text>
</comment>